<reference evidence="2 3" key="1">
    <citation type="submission" date="2016-04" db="EMBL/GenBank/DDBJ databases">
        <title>Genome sequence of Methanobrevibacter cuticularis DSM 11139.</title>
        <authorList>
            <person name="Poehlein A."/>
            <person name="Seedorf H."/>
            <person name="Daniel R."/>
        </authorList>
    </citation>
    <scope>NUCLEOTIDE SEQUENCE [LARGE SCALE GENOMIC DNA]</scope>
    <source>
        <strain evidence="2 3">DSM 11139</strain>
    </source>
</reference>
<dbReference type="EMBL" id="LWMW01000102">
    <property type="protein sequence ID" value="KZX15997.1"/>
    <property type="molecule type" value="Genomic_DNA"/>
</dbReference>
<dbReference type="AlphaFoldDB" id="A0A166CQA1"/>
<organism evidence="2 3">
    <name type="scientific">Methanobrevibacter cuticularis</name>
    <dbReference type="NCBI Taxonomy" id="47311"/>
    <lineage>
        <taxon>Archaea</taxon>
        <taxon>Methanobacteriati</taxon>
        <taxon>Methanobacteriota</taxon>
        <taxon>Methanomada group</taxon>
        <taxon>Methanobacteria</taxon>
        <taxon>Methanobacteriales</taxon>
        <taxon>Methanobacteriaceae</taxon>
        <taxon>Methanobrevibacter</taxon>
    </lineage>
</organism>
<keyword evidence="1" id="KW-1133">Transmembrane helix</keyword>
<dbReference type="SUPFAM" id="SSF49373">
    <property type="entry name" value="Invasin/intimin cell-adhesion fragments"/>
    <property type="match status" value="2"/>
</dbReference>
<evidence type="ECO:0000313" key="3">
    <source>
        <dbReference type="Proteomes" id="UP000077275"/>
    </source>
</evidence>
<keyword evidence="1" id="KW-0472">Membrane</keyword>
<evidence type="ECO:0000256" key="1">
    <source>
        <dbReference type="SAM" id="Phobius"/>
    </source>
</evidence>
<proteinExistence type="predicted"/>
<evidence type="ECO:0000313" key="2">
    <source>
        <dbReference type="EMBL" id="KZX15997.1"/>
    </source>
</evidence>
<dbReference type="Proteomes" id="UP000077275">
    <property type="component" value="Unassembled WGS sequence"/>
</dbReference>
<dbReference type="InterPro" id="IPR008964">
    <property type="entry name" value="Invasin/intimin_cell_adhesion"/>
</dbReference>
<keyword evidence="1" id="KW-0812">Transmembrane</keyword>
<comment type="caution">
    <text evidence="2">The sequence shown here is derived from an EMBL/GenBank/DDBJ whole genome shotgun (WGS) entry which is preliminary data.</text>
</comment>
<gene>
    <name evidence="2" type="ORF">MBCUT_11330</name>
</gene>
<protein>
    <submittedName>
        <fullName evidence="2">Bacterial Ig-like domain protein</fullName>
    </submittedName>
</protein>
<sequence length="684" mass="73404">MNWWGNNTPNLPAWINNYYIVTIIKLNGEDYYILSLNGSSPVNSTIVANSSLVQIGENVLISGQFDFDRDADASLLPYFEMISSNSSGNTTYDARIPRKISNYDRIIVDNQILTTNIDFIFDIIVDGNKQNNINLSDANAIWTTEYTTNRTGNITAGINSTGNLIFQQFSNSTTFIVNDPNKNSTNSTIVVSPNPVQIGDNITVSGQLANFTGITSINVTIDGTLFNVAVDGSGGWSRNYTTNRTGSINVTVSLSGNGNFFDFSNSTTFAVNKNSTNSTVVVGNVQIGENATISGVLANFTGVTSVNVTVDGNIQLVNVDGSGGWSLNYTTNRTGSINVTVSLFGNGNFFDFSNSTTFAVNKNSTNSTVVVGNVQIGENATISGVLANFTGVTSVNVTVDGNIQLVNVDGTGGWSLNYTTNHTGTFDIVVSFAGNENYTSFSNYTSFNVTKLAVNSTVNIPSDVKVGKTITIDSVLVDENGNPIANASINVTVDGKVYHLTTDSNGRWNITYKPTHAGNVNTVVDYSGNDKYFSYTNTTTFNVVKGEAIVDIDVVKNPDGSVDVIVTVTDEDGDPIPNHEVDVDLDGKYIGNIVTDVDGIGKIHIPSNKLNDGKHLITVTSDNVNYNTNPVSVEFEIKNNNNDTNKTNNNPVASATMKNTGMPIIAIILVLLTIFGIGIRRKQN</sequence>
<dbReference type="InterPro" id="IPR013783">
    <property type="entry name" value="Ig-like_fold"/>
</dbReference>
<name>A0A166CQA1_9EURY</name>
<feature type="transmembrane region" description="Helical" evidence="1">
    <location>
        <begin position="660"/>
        <end position="679"/>
    </location>
</feature>
<dbReference type="PATRIC" id="fig|47311.3.peg.1246"/>
<dbReference type="STRING" id="47311.MBCUT_11330"/>
<accession>A0A166CQA1</accession>
<keyword evidence="3" id="KW-1185">Reference proteome</keyword>
<dbReference type="Gene3D" id="2.60.40.10">
    <property type="entry name" value="Immunoglobulins"/>
    <property type="match status" value="2"/>
</dbReference>